<keyword evidence="5" id="KW-0969">Cilium</keyword>
<sequence>MALDSVNTVNATSNSSVNQQDFLRILLTQLNSQNPLKPMDNTAFVAQLAQFSQLEQTQQMLGGINQLVSVQTATQTVGLLGKTVSLLNNNAYTTGVVNNVSFSGTTPALTVKPAAGADINNVERKQILDVK</sequence>
<organism evidence="5 6">
    <name type="scientific">Massilia atriviolacea</name>
    <dbReference type="NCBI Taxonomy" id="2495579"/>
    <lineage>
        <taxon>Bacteria</taxon>
        <taxon>Pseudomonadati</taxon>
        <taxon>Pseudomonadota</taxon>
        <taxon>Betaproteobacteria</taxon>
        <taxon>Burkholderiales</taxon>
        <taxon>Oxalobacteraceae</taxon>
        <taxon>Telluria group</taxon>
        <taxon>Massilia</taxon>
    </lineage>
</organism>
<reference evidence="5 6" key="1">
    <citation type="submission" date="2018-12" db="EMBL/GenBank/DDBJ databases">
        <authorList>
            <person name="Yang E."/>
        </authorList>
    </citation>
    <scope>NUCLEOTIDE SEQUENCE [LARGE SCALE GENOMIC DNA]</scope>
    <source>
        <strain evidence="5 6">SOD</strain>
    </source>
</reference>
<dbReference type="InterPro" id="IPR005648">
    <property type="entry name" value="FlgD"/>
</dbReference>
<dbReference type="EMBL" id="RXLQ01000016">
    <property type="protein sequence ID" value="RSZ56390.1"/>
    <property type="molecule type" value="Genomic_DNA"/>
</dbReference>
<evidence type="ECO:0000256" key="3">
    <source>
        <dbReference type="ARBA" id="ARBA00022795"/>
    </source>
</evidence>
<evidence type="ECO:0000313" key="6">
    <source>
        <dbReference type="Proteomes" id="UP000278085"/>
    </source>
</evidence>
<dbReference type="OrthoDB" id="9785233at2"/>
<dbReference type="Proteomes" id="UP000278085">
    <property type="component" value="Unassembled WGS sequence"/>
</dbReference>
<dbReference type="GO" id="GO:0044781">
    <property type="term" value="P:bacterial-type flagellum organization"/>
    <property type="evidence" value="ECO:0007669"/>
    <property type="project" value="UniProtKB-KW"/>
</dbReference>
<name>A0A430HFW9_9BURK</name>
<protein>
    <recommendedName>
        <fullName evidence="2">Basal-body rod modification protein FlgD</fullName>
    </recommendedName>
</protein>
<evidence type="ECO:0000256" key="2">
    <source>
        <dbReference type="ARBA" id="ARBA00016013"/>
    </source>
</evidence>
<evidence type="ECO:0000256" key="1">
    <source>
        <dbReference type="ARBA" id="ARBA00010577"/>
    </source>
</evidence>
<gene>
    <name evidence="5" type="ORF">EJB06_25050</name>
</gene>
<dbReference type="RefSeq" id="WP_126076748.1">
    <property type="nucleotide sequence ID" value="NZ_CP051166.1"/>
</dbReference>
<comment type="function">
    <text evidence="4">Required for flagellar hook formation. May act as a scaffolding protein.</text>
</comment>
<keyword evidence="6" id="KW-1185">Reference proteome</keyword>
<evidence type="ECO:0000256" key="4">
    <source>
        <dbReference type="ARBA" id="ARBA00024746"/>
    </source>
</evidence>
<comment type="caution">
    <text evidence="5">The sequence shown here is derived from an EMBL/GenBank/DDBJ whole genome shotgun (WGS) entry which is preliminary data.</text>
</comment>
<evidence type="ECO:0000313" key="5">
    <source>
        <dbReference type="EMBL" id="RSZ56390.1"/>
    </source>
</evidence>
<keyword evidence="3" id="KW-1005">Bacterial flagellum biogenesis</keyword>
<keyword evidence="5" id="KW-0966">Cell projection</keyword>
<keyword evidence="5" id="KW-0282">Flagellum</keyword>
<dbReference type="AlphaFoldDB" id="A0A430HFW9"/>
<comment type="similarity">
    <text evidence="1">Belongs to the FlgD family.</text>
</comment>
<dbReference type="Pfam" id="PF03963">
    <property type="entry name" value="FlgD"/>
    <property type="match status" value="1"/>
</dbReference>
<proteinExistence type="inferred from homology"/>
<accession>A0A430HFW9</accession>